<accession>A0A0C5VC52</accession>
<reference evidence="2 3" key="1">
    <citation type="submission" date="2014-01" db="EMBL/GenBank/DDBJ databases">
        <title>Full genme sequencing of cellulolytic bacterium Gynuella sunshinyii YC6258T gen. nov., sp. nov.</title>
        <authorList>
            <person name="Khan H."/>
            <person name="Chung E.J."/>
            <person name="Chung Y.R."/>
        </authorList>
    </citation>
    <scope>NUCLEOTIDE SEQUENCE [LARGE SCALE GENOMIC DNA]</scope>
    <source>
        <strain evidence="2 3">YC6258</strain>
    </source>
</reference>
<sequence>MKTTLDHLPKDKQQQLRQAVEIIVATVQPDLLILFGSYARGDWVEHMEEDGIHYRYQSDMDLLAVTKTRRQATKIELNNALEDRLLAEIPTTISLIAEDIQFVNTRLTKGQYFFADIYREGILLHDSGKLTLVEPRELTMSERKTVAQTNFEYWCESSSKQKEYFDIAMSKGDFREAAFFLHQVTERLYSMILLVFTHYKPKLHDIKKLRALTASIEPQFLSAFPQSTPFERTCFKLLRHAYVDSRYNPDYHITPEQLQWLAERVSYLQTLAEKLCVEKIESFG</sequence>
<dbReference type="PANTHER" id="PTHR33933:SF1">
    <property type="entry name" value="PROTEIN ADENYLYLTRANSFERASE MNTA-RELATED"/>
    <property type="match status" value="1"/>
</dbReference>
<dbReference type="Gene3D" id="1.20.120.330">
    <property type="entry name" value="Nucleotidyltransferases domain 2"/>
    <property type="match status" value="1"/>
</dbReference>
<dbReference type="Proteomes" id="UP000032266">
    <property type="component" value="Chromosome"/>
</dbReference>
<protein>
    <recommendedName>
        <fullName evidence="1">HEPN domain-containing protein</fullName>
    </recommendedName>
</protein>
<dbReference type="AlphaFoldDB" id="A0A0C5VC52"/>
<name>A0A0C5VC52_9GAMM</name>
<dbReference type="PROSITE" id="PS50910">
    <property type="entry name" value="HEPN"/>
    <property type="match status" value="1"/>
</dbReference>
<dbReference type="KEGG" id="gsn:YC6258_04903"/>
<organism evidence="2 3">
    <name type="scientific">Gynuella sunshinyii YC6258</name>
    <dbReference type="NCBI Taxonomy" id="1445510"/>
    <lineage>
        <taxon>Bacteria</taxon>
        <taxon>Pseudomonadati</taxon>
        <taxon>Pseudomonadota</taxon>
        <taxon>Gammaproteobacteria</taxon>
        <taxon>Oceanospirillales</taxon>
        <taxon>Saccharospirillaceae</taxon>
        <taxon>Gynuella</taxon>
    </lineage>
</organism>
<dbReference type="SMART" id="SM00748">
    <property type="entry name" value="HEPN"/>
    <property type="match status" value="1"/>
</dbReference>
<dbReference type="EMBL" id="CP007142">
    <property type="protein sequence ID" value="AJQ96935.1"/>
    <property type="molecule type" value="Genomic_DNA"/>
</dbReference>
<gene>
    <name evidence="2" type="ORF">YC6258_04903</name>
</gene>
<keyword evidence="3" id="KW-1185">Reference proteome</keyword>
<dbReference type="InterPro" id="IPR043519">
    <property type="entry name" value="NT_sf"/>
</dbReference>
<dbReference type="InterPro" id="IPR052548">
    <property type="entry name" value="Type_VII_TA_antitoxin"/>
</dbReference>
<dbReference type="InterPro" id="IPR007842">
    <property type="entry name" value="HEPN_dom"/>
</dbReference>
<dbReference type="STRING" id="1445510.YC6258_04903"/>
<evidence type="ECO:0000259" key="1">
    <source>
        <dbReference type="PROSITE" id="PS50910"/>
    </source>
</evidence>
<dbReference type="Pfam" id="PF05168">
    <property type="entry name" value="HEPN"/>
    <property type="match status" value="1"/>
</dbReference>
<proteinExistence type="predicted"/>
<dbReference type="SUPFAM" id="SSF81301">
    <property type="entry name" value="Nucleotidyltransferase"/>
    <property type="match status" value="1"/>
</dbReference>
<dbReference type="PANTHER" id="PTHR33933">
    <property type="entry name" value="NUCLEOTIDYLTRANSFERASE"/>
    <property type="match status" value="1"/>
</dbReference>
<evidence type="ECO:0000313" key="2">
    <source>
        <dbReference type="EMBL" id="AJQ96935.1"/>
    </source>
</evidence>
<dbReference type="RefSeq" id="WP_044618829.1">
    <property type="nucleotide sequence ID" value="NZ_CP007142.1"/>
</dbReference>
<evidence type="ECO:0000313" key="3">
    <source>
        <dbReference type="Proteomes" id="UP000032266"/>
    </source>
</evidence>
<dbReference type="Gene3D" id="3.30.460.10">
    <property type="entry name" value="Beta Polymerase, domain 2"/>
    <property type="match status" value="1"/>
</dbReference>
<feature type="domain" description="HEPN" evidence="1">
    <location>
        <begin position="155"/>
        <end position="275"/>
    </location>
</feature>
<dbReference type="SUPFAM" id="SSF81593">
    <property type="entry name" value="Nucleotidyltransferase substrate binding subunit/domain"/>
    <property type="match status" value="1"/>
</dbReference>
<dbReference type="HOGENOM" id="CLU_051494_0_0_6"/>
<dbReference type="CDD" id="cd05403">
    <property type="entry name" value="NT_KNTase_like"/>
    <property type="match status" value="1"/>
</dbReference>
<dbReference type="OrthoDB" id="6194248at2"/>